<dbReference type="Gene3D" id="3.30.420.40">
    <property type="match status" value="2"/>
</dbReference>
<dbReference type="GO" id="GO:0008993">
    <property type="term" value="F:rhamnulokinase activity"/>
    <property type="evidence" value="ECO:0007669"/>
    <property type="project" value="InterPro"/>
</dbReference>
<dbReference type="PANTHER" id="PTHR10196">
    <property type="entry name" value="SUGAR KINASE"/>
    <property type="match status" value="1"/>
</dbReference>
<dbReference type="Pfam" id="PF02782">
    <property type="entry name" value="FGGY_C"/>
    <property type="match status" value="1"/>
</dbReference>
<dbReference type="Pfam" id="PF00370">
    <property type="entry name" value="FGGY_N"/>
    <property type="match status" value="1"/>
</dbReference>
<evidence type="ECO:0000256" key="6">
    <source>
        <dbReference type="ARBA" id="ARBA00023157"/>
    </source>
</evidence>
<organism evidence="10 11">
    <name type="scientific">Flavobacterium fluvii</name>
    <dbReference type="NCBI Taxonomy" id="468056"/>
    <lineage>
        <taxon>Bacteria</taxon>
        <taxon>Pseudomonadati</taxon>
        <taxon>Bacteroidota</taxon>
        <taxon>Flavobacteriia</taxon>
        <taxon>Flavobacteriales</taxon>
        <taxon>Flavobacteriaceae</taxon>
        <taxon>Flavobacterium</taxon>
    </lineage>
</organism>
<evidence type="ECO:0000256" key="2">
    <source>
        <dbReference type="ARBA" id="ARBA00022679"/>
    </source>
</evidence>
<dbReference type="InterPro" id="IPR043129">
    <property type="entry name" value="ATPase_NBD"/>
</dbReference>
<keyword evidence="2" id="KW-0808">Transferase</keyword>
<evidence type="ECO:0000259" key="8">
    <source>
        <dbReference type="Pfam" id="PF00370"/>
    </source>
</evidence>
<accession>A0A1M5J0B4</accession>
<feature type="domain" description="Carbohydrate kinase FGGY C-terminal" evidence="9">
    <location>
        <begin position="256"/>
        <end position="447"/>
    </location>
</feature>
<evidence type="ECO:0000256" key="1">
    <source>
        <dbReference type="ARBA" id="ARBA00009156"/>
    </source>
</evidence>
<dbReference type="Proteomes" id="UP000184516">
    <property type="component" value="Unassembled WGS sequence"/>
</dbReference>
<dbReference type="GO" id="GO:0019301">
    <property type="term" value="P:rhamnose catabolic process"/>
    <property type="evidence" value="ECO:0007669"/>
    <property type="project" value="InterPro"/>
</dbReference>
<feature type="domain" description="Carbohydrate kinase FGGY N-terminal" evidence="8">
    <location>
        <begin position="7"/>
        <end position="245"/>
    </location>
</feature>
<evidence type="ECO:0000256" key="5">
    <source>
        <dbReference type="ARBA" id="ARBA00022840"/>
    </source>
</evidence>
<evidence type="ECO:0000259" key="9">
    <source>
        <dbReference type="Pfam" id="PF02782"/>
    </source>
</evidence>
<keyword evidence="7" id="KW-0684">Rhamnose metabolism</keyword>
<proteinExistence type="inferred from homology"/>
<evidence type="ECO:0000313" key="11">
    <source>
        <dbReference type="Proteomes" id="UP000184516"/>
    </source>
</evidence>
<evidence type="ECO:0000256" key="7">
    <source>
        <dbReference type="ARBA" id="ARBA00023308"/>
    </source>
</evidence>
<dbReference type="CDD" id="cd07771">
    <property type="entry name" value="ASKHA_NBD_FGGY_RhaB-like"/>
    <property type="match status" value="1"/>
</dbReference>
<dbReference type="GO" id="GO:0005829">
    <property type="term" value="C:cytosol"/>
    <property type="evidence" value="ECO:0007669"/>
    <property type="project" value="TreeGrafter"/>
</dbReference>
<dbReference type="InterPro" id="IPR018484">
    <property type="entry name" value="FGGY_N"/>
</dbReference>
<dbReference type="InterPro" id="IPR013449">
    <property type="entry name" value="Rhamnulokinase"/>
</dbReference>
<keyword evidence="5" id="KW-0067">ATP-binding</keyword>
<evidence type="ECO:0000313" key="10">
    <source>
        <dbReference type="EMBL" id="SHG33660.1"/>
    </source>
</evidence>
<keyword evidence="6" id="KW-1015">Disulfide bond</keyword>
<comment type="similarity">
    <text evidence="1">Belongs to the FGGY kinase family.</text>
</comment>
<keyword evidence="3" id="KW-0547">Nucleotide-binding</keyword>
<keyword evidence="4 10" id="KW-0418">Kinase</keyword>
<protein>
    <submittedName>
        <fullName evidence="10">Rhamnulokinase</fullName>
    </submittedName>
</protein>
<name>A0A1M5J0B4_9FLAO</name>
<dbReference type="RefSeq" id="WP_073370025.1">
    <property type="nucleotide sequence ID" value="NZ_FQWB01000003.1"/>
</dbReference>
<evidence type="ECO:0000256" key="3">
    <source>
        <dbReference type="ARBA" id="ARBA00022741"/>
    </source>
</evidence>
<dbReference type="GO" id="GO:0005524">
    <property type="term" value="F:ATP binding"/>
    <property type="evidence" value="ECO:0007669"/>
    <property type="project" value="UniProtKB-KW"/>
</dbReference>
<dbReference type="AlphaFoldDB" id="A0A1M5J0B4"/>
<reference evidence="11" key="1">
    <citation type="submission" date="2016-11" db="EMBL/GenBank/DDBJ databases">
        <authorList>
            <person name="Varghese N."/>
            <person name="Submissions S."/>
        </authorList>
    </citation>
    <scope>NUCLEOTIDE SEQUENCE [LARGE SCALE GENOMIC DNA]</scope>
    <source>
        <strain evidence="11">DSM 19978</strain>
    </source>
</reference>
<dbReference type="InterPro" id="IPR018485">
    <property type="entry name" value="FGGY_C"/>
</dbReference>
<dbReference type="GO" id="GO:0004370">
    <property type="term" value="F:glycerol kinase activity"/>
    <property type="evidence" value="ECO:0007669"/>
    <property type="project" value="TreeGrafter"/>
</dbReference>
<dbReference type="PANTHER" id="PTHR10196:SF93">
    <property type="entry name" value="L-RHAMNULOKINASE"/>
    <property type="match status" value="1"/>
</dbReference>
<dbReference type="STRING" id="468056.SAMN05443549_103303"/>
<dbReference type="GO" id="GO:0006071">
    <property type="term" value="P:glycerol metabolic process"/>
    <property type="evidence" value="ECO:0007669"/>
    <property type="project" value="TreeGrafter"/>
</dbReference>
<evidence type="ECO:0000256" key="4">
    <source>
        <dbReference type="ARBA" id="ARBA00022777"/>
    </source>
</evidence>
<dbReference type="EMBL" id="FQWB01000003">
    <property type="protein sequence ID" value="SHG33660.1"/>
    <property type="molecule type" value="Genomic_DNA"/>
</dbReference>
<sequence>MKNKSFLAFDLGATSGRTILGTVENGRLQMKELTRFSNQILQIGNHIHWNIYSLFEHLKEGLVAAKREGVEIASIGIDTWGVDFVLLAEDGSILGAPYAYRDPHTIDIPEKYFDLISREKVYELTGIQVMNFNSLYQLFALSQANNSLLKSAKELLFIPDALAYMLTGNKVVEYTVASTSQILNPRTKKFEAELLEKAGVSPSILGEIVMPGHLIGTLKDDLAAESELGKINVIAVAGHDTAAAVAAVPATSENFAYLSSGTWSLMGIEVKDPIINGETFALNFTNEGGIEGTTRFLKNITGMWLLEQCLKDWKNEGITYAYEKLVQMTATVPAFQSLIDPDHVSFANPVCMPTAIADYCRATNQIVPSTHAEFVRCIFESLSLKYNYVLGKLKDLSPFSIEKLHVIGGGSKNPLLNQWTANATGITVIAGPSEATAIGNIMIQAKSAGCVSSLQEMRQIIANSVPLDEFSPEEPVVWYEAYQKFLSITQLKKETYAHHV</sequence>
<dbReference type="SUPFAM" id="SSF53067">
    <property type="entry name" value="Actin-like ATPase domain"/>
    <property type="match status" value="2"/>
</dbReference>
<gene>
    <name evidence="10" type="ORF">SAMN05443549_103303</name>
</gene>
<dbReference type="OrthoDB" id="9805576at2"/>
<keyword evidence="11" id="KW-1185">Reference proteome</keyword>